<feature type="region of interest" description="Disordered" evidence="5">
    <location>
        <begin position="219"/>
        <end position="241"/>
    </location>
</feature>
<keyword evidence="2 4" id="KW-0863">Zinc-finger</keyword>
<dbReference type="InterPro" id="IPR044817">
    <property type="entry name" value="SBP-like"/>
</dbReference>
<sequence>MEARLATEARPFYGMNPVDLRAVGKRTVEWDLNDWKWDGDLFIASSINQVSADSTGRQFFPLGSGIPGNSSNSSSSCSEEMNPETDKGKRELEKKRRVIVVEDDVVNEEAGGLTLKLGSQGGHGYPISQKEMRTWEGTSGKKTKLSGVSGNRAACQVEDCGADLSQAKDYHRRHKVCEVHSKASKALVGNVLQRFCQQCSRFHVLQEFDEGKRSCRRRLAGHNKRRRKTNPDTVANSNSLNDEQTSGYLLLSLLKILSNMQSNRSDQTTDQHLLSHLLRSLDNRTGEQGGRNISGLLAEPHDSEAVSALFSNGQGPPRPFKHQITGPASEIPHKGIQSCGTKAVEVPGNTAGAVKINNFDLNDIYIDSDDGADGIERSLVPANAGTSSLDCPSWVQQDSHQSSPPQTSRNSDSASAQSPSSSSGDAQSRTDRIVFKLFGKEPNDFPLVLRAQILDWLSHSPTDIESYIRPGCIVLTIYLRQAEAAWDELCCDLSFSLSRLLHYSDDTFWKTGWICIRVLDQIAFIHNGQVVVDTSLPLRSNHYSKIMSVKPIAISATESAQFSVKGINLSQPATRLLCAVEGKYLVQEATDELMDEDDFKEQDDLQSVTFSCSIPNVIGRGFIEIEDHGLNSSFFPFIVAEDDVCSEIRMLESVLEITDTNAEIGRTGKVEAKNQAMDFIHEVGWLLHRSQLKSRLGHLDPNPELFPLGRFKWLMEFSMDHEWCAVVKKLLNILLDGTVSSGEHPSLNLALMEMGLLHRAVRKNCRSLVELLLRFVPEKTSDRLEFENETVTDGVQQSFLFRPDVVGPAGLTPLHIAAGKDGSEDLLDALTDDPGKVGIDAWKSARDSTGSTPEDYACLRGHYSYLRLVQKKINKRPTSGHVVVDIPNAISDCSTNQKQNNESAASFEVAKLELRSMKQQCNLCKQKLAYGYGTNRSLVYRPAMLSMVAVAAVGIVGLRNKLRSSNSPYVVVSREWFGNNGQSTAKKPKAIVPKKTSNVSVQDSSLFSADKCSRANLAIREE</sequence>
<feature type="region of interest" description="Disordered" evidence="5">
    <location>
        <begin position="388"/>
        <end position="428"/>
    </location>
</feature>
<dbReference type="InterPro" id="IPR036770">
    <property type="entry name" value="Ankyrin_rpt-contain_sf"/>
</dbReference>
<feature type="compositionally biased region" description="Basic residues" evidence="5">
    <location>
        <begin position="219"/>
        <end position="228"/>
    </location>
</feature>
<dbReference type="Gene3D" id="4.10.1100.10">
    <property type="entry name" value="Transcription factor, SBP-box domain"/>
    <property type="match status" value="1"/>
</dbReference>
<evidence type="ECO:0000259" key="6">
    <source>
        <dbReference type="PROSITE" id="PS51141"/>
    </source>
</evidence>
<accession>A0ABR2RLB7</accession>
<name>A0ABR2RLB7_9ROSI</name>
<feature type="domain" description="SBP-type" evidence="6">
    <location>
        <begin position="152"/>
        <end position="229"/>
    </location>
</feature>
<dbReference type="InterPro" id="IPR002110">
    <property type="entry name" value="Ankyrin_rpt"/>
</dbReference>
<feature type="region of interest" description="Disordered" evidence="5">
    <location>
        <begin position="61"/>
        <end position="91"/>
    </location>
</feature>
<dbReference type="Pfam" id="PF26102">
    <property type="entry name" value="Ig_SPL7"/>
    <property type="match status" value="1"/>
</dbReference>
<dbReference type="SUPFAM" id="SSF103612">
    <property type="entry name" value="SBT domain"/>
    <property type="match status" value="1"/>
</dbReference>
<proteinExistence type="predicted"/>
<evidence type="ECO:0000256" key="4">
    <source>
        <dbReference type="PROSITE-ProRule" id="PRU00470"/>
    </source>
</evidence>
<feature type="compositionally biased region" description="Polar residues" evidence="5">
    <location>
        <begin position="388"/>
        <end position="410"/>
    </location>
</feature>
<evidence type="ECO:0000256" key="3">
    <source>
        <dbReference type="ARBA" id="ARBA00022833"/>
    </source>
</evidence>
<organism evidence="7 8">
    <name type="scientific">Hibiscus sabdariffa</name>
    <name type="common">roselle</name>
    <dbReference type="NCBI Taxonomy" id="183260"/>
    <lineage>
        <taxon>Eukaryota</taxon>
        <taxon>Viridiplantae</taxon>
        <taxon>Streptophyta</taxon>
        <taxon>Embryophyta</taxon>
        <taxon>Tracheophyta</taxon>
        <taxon>Spermatophyta</taxon>
        <taxon>Magnoliopsida</taxon>
        <taxon>eudicotyledons</taxon>
        <taxon>Gunneridae</taxon>
        <taxon>Pentapetalae</taxon>
        <taxon>rosids</taxon>
        <taxon>malvids</taxon>
        <taxon>Malvales</taxon>
        <taxon>Malvaceae</taxon>
        <taxon>Malvoideae</taxon>
        <taxon>Hibiscus</taxon>
    </lineage>
</organism>
<feature type="compositionally biased region" description="Polar residues" evidence="5">
    <location>
        <begin position="231"/>
        <end position="241"/>
    </location>
</feature>
<dbReference type="SUPFAM" id="SSF48403">
    <property type="entry name" value="Ankyrin repeat"/>
    <property type="match status" value="1"/>
</dbReference>
<dbReference type="Pfam" id="PF03110">
    <property type="entry name" value="SBP"/>
    <property type="match status" value="1"/>
</dbReference>
<dbReference type="Gene3D" id="1.25.40.20">
    <property type="entry name" value="Ankyrin repeat-containing domain"/>
    <property type="match status" value="1"/>
</dbReference>
<dbReference type="SMART" id="SM00248">
    <property type="entry name" value="ANK"/>
    <property type="match status" value="3"/>
</dbReference>
<keyword evidence="1" id="KW-0479">Metal-binding</keyword>
<evidence type="ECO:0000256" key="5">
    <source>
        <dbReference type="SAM" id="MobiDB-lite"/>
    </source>
</evidence>
<gene>
    <name evidence="7" type="ORF">V6N11_041653</name>
</gene>
<comment type="caution">
    <text evidence="7">The sequence shown here is derived from an EMBL/GenBank/DDBJ whole genome shotgun (WGS) entry which is preliminary data.</text>
</comment>
<dbReference type="Proteomes" id="UP001396334">
    <property type="component" value="Unassembled WGS sequence"/>
</dbReference>
<dbReference type="InterPro" id="IPR004333">
    <property type="entry name" value="SBP_dom"/>
</dbReference>
<dbReference type="InterPro" id="IPR036893">
    <property type="entry name" value="SBP_sf"/>
</dbReference>
<evidence type="ECO:0000256" key="2">
    <source>
        <dbReference type="ARBA" id="ARBA00022771"/>
    </source>
</evidence>
<reference evidence="7 8" key="1">
    <citation type="journal article" date="2024" name="G3 (Bethesda)">
        <title>Genome assembly of Hibiscus sabdariffa L. provides insights into metabolisms of medicinal natural products.</title>
        <authorList>
            <person name="Kim T."/>
        </authorList>
    </citation>
    <scope>NUCLEOTIDE SEQUENCE [LARGE SCALE GENOMIC DNA]</scope>
    <source>
        <strain evidence="7">TK-2024</strain>
        <tissue evidence="7">Old leaves</tissue>
    </source>
</reference>
<dbReference type="PANTHER" id="PTHR31251">
    <property type="entry name" value="SQUAMOSA PROMOTER-BINDING-LIKE PROTEIN 4"/>
    <property type="match status" value="1"/>
</dbReference>
<feature type="compositionally biased region" description="Low complexity" evidence="5">
    <location>
        <begin position="61"/>
        <end position="80"/>
    </location>
</feature>
<protein>
    <recommendedName>
        <fullName evidence="6">SBP-type domain-containing protein</fullName>
    </recommendedName>
</protein>
<evidence type="ECO:0000313" key="7">
    <source>
        <dbReference type="EMBL" id="KAK9013652.1"/>
    </source>
</evidence>
<evidence type="ECO:0000256" key="1">
    <source>
        <dbReference type="ARBA" id="ARBA00022723"/>
    </source>
</evidence>
<keyword evidence="3" id="KW-0862">Zinc</keyword>
<dbReference type="EMBL" id="JBBPBN010000022">
    <property type="protein sequence ID" value="KAK9013652.1"/>
    <property type="molecule type" value="Genomic_DNA"/>
</dbReference>
<feature type="compositionally biased region" description="Low complexity" evidence="5">
    <location>
        <begin position="411"/>
        <end position="427"/>
    </location>
</feature>
<keyword evidence="8" id="KW-1185">Reference proteome</keyword>
<dbReference type="PANTHER" id="PTHR31251:SF132">
    <property type="entry name" value="SQUAMOSA PROMOTER-BINDING-LIKE PROTEIN 1-RELATED"/>
    <property type="match status" value="1"/>
</dbReference>
<evidence type="ECO:0000313" key="8">
    <source>
        <dbReference type="Proteomes" id="UP001396334"/>
    </source>
</evidence>
<dbReference type="PROSITE" id="PS51141">
    <property type="entry name" value="ZF_SBP"/>
    <property type="match status" value="1"/>
</dbReference>